<proteinExistence type="predicted"/>
<keyword evidence="3" id="KW-0862">Zinc</keyword>
<keyword evidence="9" id="KW-1185">Reference proteome</keyword>
<gene>
    <name evidence="8" type="ORF">SHERM_24115</name>
</gene>
<dbReference type="AlphaFoldDB" id="A0A9N7NEY2"/>
<dbReference type="OrthoDB" id="2822301at2759"/>
<dbReference type="GO" id="GO:0008270">
    <property type="term" value="F:zinc ion binding"/>
    <property type="evidence" value="ECO:0007669"/>
    <property type="project" value="UniProtKB-KW"/>
</dbReference>
<keyword evidence="6" id="KW-0812">Transmembrane</keyword>
<evidence type="ECO:0000256" key="2">
    <source>
        <dbReference type="ARBA" id="ARBA00022771"/>
    </source>
</evidence>
<feature type="domain" description="GRF-type" evidence="7">
    <location>
        <begin position="78"/>
        <end position="119"/>
    </location>
</feature>
<dbReference type="PROSITE" id="PS51999">
    <property type="entry name" value="ZF_GRF"/>
    <property type="match status" value="1"/>
</dbReference>
<dbReference type="PANTHER" id="PTHR33248">
    <property type="entry name" value="ZINC ION-BINDING PROTEIN"/>
    <property type="match status" value="1"/>
</dbReference>
<dbReference type="InterPro" id="IPR010666">
    <property type="entry name" value="Znf_GRF"/>
</dbReference>
<keyword evidence="1" id="KW-0479">Metal-binding</keyword>
<reference evidence="8" key="1">
    <citation type="submission" date="2019-12" db="EMBL/GenBank/DDBJ databases">
        <authorList>
            <person name="Scholes J."/>
        </authorList>
    </citation>
    <scope>NUCLEOTIDE SEQUENCE</scope>
</reference>
<keyword evidence="6" id="KW-0472">Membrane</keyword>
<feature type="coiled-coil region" evidence="5">
    <location>
        <begin position="156"/>
        <end position="190"/>
    </location>
</feature>
<evidence type="ECO:0000256" key="3">
    <source>
        <dbReference type="ARBA" id="ARBA00022833"/>
    </source>
</evidence>
<feature type="transmembrane region" description="Helical" evidence="6">
    <location>
        <begin position="190"/>
        <end position="207"/>
    </location>
</feature>
<keyword evidence="6" id="KW-1133">Transmembrane helix</keyword>
<organism evidence="8 9">
    <name type="scientific">Striga hermonthica</name>
    <name type="common">Purple witchweed</name>
    <name type="synonym">Buchnera hermonthica</name>
    <dbReference type="NCBI Taxonomy" id="68872"/>
    <lineage>
        <taxon>Eukaryota</taxon>
        <taxon>Viridiplantae</taxon>
        <taxon>Streptophyta</taxon>
        <taxon>Embryophyta</taxon>
        <taxon>Tracheophyta</taxon>
        <taxon>Spermatophyta</taxon>
        <taxon>Magnoliopsida</taxon>
        <taxon>eudicotyledons</taxon>
        <taxon>Gunneridae</taxon>
        <taxon>Pentapetalae</taxon>
        <taxon>asterids</taxon>
        <taxon>lamiids</taxon>
        <taxon>Lamiales</taxon>
        <taxon>Orobanchaceae</taxon>
        <taxon>Buchnereae</taxon>
        <taxon>Striga</taxon>
    </lineage>
</organism>
<evidence type="ECO:0000313" key="9">
    <source>
        <dbReference type="Proteomes" id="UP001153555"/>
    </source>
</evidence>
<dbReference type="Proteomes" id="UP001153555">
    <property type="component" value="Unassembled WGS sequence"/>
</dbReference>
<sequence>MTKYQNDGFALPIVYQDLLKLWLRHHISNLLPKVDEEAITVDAGEDKSIQKMSDSTTSSWRSFCSTNSRSSGGMNPTCRHGVEAELLTSQTDQNPARRFYRCSLPKDQDCRFFVWLDAELPPYQKGCYLKLKSQNKSLEEQLRCKQVMEKLLAERLEMKVKEMDLLKIEIDELEKKVKECTENLRKARKMLFCFCAMVLVLCSWLMIP</sequence>
<evidence type="ECO:0000259" key="7">
    <source>
        <dbReference type="PROSITE" id="PS51999"/>
    </source>
</evidence>
<comment type="caution">
    <text evidence="8">The sequence shown here is derived from an EMBL/GenBank/DDBJ whole genome shotgun (WGS) entry which is preliminary data.</text>
</comment>
<evidence type="ECO:0000256" key="1">
    <source>
        <dbReference type="ARBA" id="ARBA00022723"/>
    </source>
</evidence>
<dbReference type="EMBL" id="CACSLK010027752">
    <property type="protein sequence ID" value="CAA0828420.1"/>
    <property type="molecule type" value="Genomic_DNA"/>
</dbReference>
<keyword evidence="2 4" id="KW-0863">Zinc-finger</keyword>
<evidence type="ECO:0000256" key="6">
    <source>
        <dbReference type="SAM" id="Phobius"/>
    </source>
</evidence>
<name>A0A9N7NEY2_STRHE</name>
<protein>
    <recommendedName>
        <fullName evidence="7">GRF-type domain-containing protein</fullName>
    </recommendedName>
</protein>
<keyword evidence="5" id="KW-0175">Coiled coil</keyword>
<evidence type="ECO:0000256" key="5">
    <source>
        <dbReference type="SAM" id="Coils"/>
    </source>
</evidence>
<evidence type="ECO:0000313" key="8">
    <source>
        <dbReference type="EMBL" id="CAA0828420.1"/>
    </source>
</evidence>
<dbReference type="Pfam" id="PF06839">
    <property type="entry name" value="Zn_ribbon_GRF"/>
    <property type="match status" value="1"/>
</dbReference>
<evidence type="ECO:0000256" key="4">
    <source>
        <dbReference type="PROSITE-ProRule" id="PRU01343"/>
    </source>
</evidence>
<accession>A0A9N7NEY2</accession>